<proteinExistence type="predicted"/>
<dbReference type="AlphaFoldDB" id="A0A562JGG1"/>
<dbReference type="Proteomes" id="UP000318667">
    <property type="component" value="Unassembled WGS sequence"/>
</dbReference>
<accession>A0A562JGG1</accession>
<dbReference type="OrthoDB" id="2938279at2"/>
<dbReference type="EMBL" id="VLKI01000015">
    <property type="protein sequence ID" value="TWH82262.1"/>
    <property type="molecule type" value="Genomic_DNA"/>
</dbReference>
<reference evidence="1 2" key="1">
    <citation type="journal article" date="2015" name="Stand. Genomic Sci.">
        <title>Genomic Encyclopedia of Bacterial and Archaeal Type Strains, Phase III: the genomes of soil and plant-associated and newly described type strains.</title>
        <authorList>
            <person name="Whitman W.B."/>
            <person name="Woyke T."/>
            <person name="Klenk H.P."/>
            <person name="Zhou Y."/>
            <person name="Lilburn T.G."/>
            <person name="Beck B.J."/>
            <person name="De Vos P."/>
            <person name="Vandamme P."/>
            <person name="Eisen J.A."/>
            <person name="Garrity G."/>
            <person name="Hugenholtz P."/>
            <person name="Kyrpides N.C."/>
        </authorList>
    </citation>
    <scope>NUCLEOTIDE SEQUENCE [LARGE SCALE GENOMIC DNA]</scope>
    <source>
        <strain evidence="1 2">CGMCC 1.10115</strain>
    </source>
</reference>
<protein>
    <submittedName>
        <fullName evidence="1">Uncharacterized protein</fullName>
    </submittedName>
</protein>
<gene>
    <name evidence="1" type="ORF">IQ19_04113</name>
</gene>
<evidence type="ECO:0000313" key="1">
    <source>
        <dbReference type="EMBL" id="TWH82262.1"/>
    </source>
</evidence>
<name>A0A562JGG1_9BACI</name>
<evidence type="ECO:0000313" key="2">
    <source>
        <dbReference type="Proteomes" id="UP000318667"/>
    </source>
</evidence>
<dbReference type="GeneID" id="65405227"/>
<sequence length="78" mass="9192">MSTVLFGTVEYYERELTYYLSNMNMSTSMKEDATKKILIMLETEIFNVFLFDETIRIKCFHNLLKAFGKMLEKSLVTS</sequence>
<dbReference type="RefSeq" id="WP_144544412.1">
    <property type="nucleotide sequence ID" value="NZ_CBCSDC010000014.1"/>
</dbReference>
<comment type="caution">
    <text evidence="1">The sequence shown here is derived from an EMBL/GenBank/DDBJ whole genome shotgun (WGS) entry which is preliminary data.</text>
</comment>
<organism evidence="1 2">
    <name type="scientific">Cytobacillus oceanisediminis</name>
    <dbReference type="NCBI Taxonomy" id="665099"/>
    <lineage>
        <taxon>Bacteria</taxon>
        <taxon>Bacillati</taxon>
        <taxon>Bacillota</taxon>
        <taxon>Bacilli</taxon>
        <taxon>Bacillales</taxon>
        <taxon>Bacillaceae</taxon>
        <taxon>Cytobacillus</taxon>
    </lineage>
</organism>
<keyword evidence="2" id="KW-1185">Reference proteome</keyword>